<protein>
    <recommendedName>
        <fullName evidence="1">Fungal lipase-type domain-containing protein</fullName>
    </recommendedName>
</protein>
<dbReference type="CDD" id="cd00519">
    <property type="entry name" value="Lipase_3"/>
    <property type="match status" value="1"/>
</dbReference>
<dbReference type="PANTHER" id="PTHR45856">
    <property type="entry name" value="ALPHA/BETA-HYDROLASES SUPERFAMILY PROTEIN"/>
    <property type="match status" value="1"/>
</dbReference>
<dbReference type="InterPro" id="IPR051218">
    <property type="entry name" value="Sec_MonoDiacylglyc_Lipase"/>
</dbReference>
<gene>
    <name evidence="2" type="ORF">ACE1CA_16385</name>
</gene>
<evidence type="ECO:0000313" key="3">
    <source>
        <dbReference type="Proteomes" id="UP001576780"/>
    </source>
</evidence>
<name>A0ABV4WMF5_9CYAN</name>
<dbReference type="SUPFAM" id="SSF53474">
    <property type="entry name" value="alpha/beta-Hydrolases"/>
    <property type="match status" value="1"/>
</dbReference>
<comment type="caution">
    <text evidence="2">The sequence shown here is derived from an EMBL/GenBank/DDBJ whole genome shotgun (WGS) entry which is preliminary data.</text>
</comment>
<sequence>MRFNRRFLLWSGLGTTIAAVFGREQLQQQALQAEQAKLRQLYDPTQLVESAFGADLTAIKDSVAVQQSAKLRSPTIPYNREWSKLLITGSKLCTQQYLKGKYDANYDGRISALPLYTTGFKPFRQITSFKAAERVEEAIPFEVPLAALANTPENLNELGDRVNQTKDIIQNQVKQVVNLRQQIPVYYGFLLSSPKMNILMFRGTQRQLEWLENILAIQTNYVHPVKGTVIGKVHSGIYNFYQTHLAAAVKKAVQSLDPKKPLIISGHSLGAALTTFAAIDLALIFPALRPSIQVYTYAGPRLGNKAFVEAHSQLLPNHYRITNLADMIPMLPLSKLLKDDFVHVGESWSFLSQQGDIMPNHFVETYRQAIEQGAETRSDKGFDNLRVRLS</sequence>
<keyword evidence="3" id="KW-1185">Reference proteome</keyword>
<dbReference type="RefSeq" id="WP_413278505.1">
    <property type="nucleotide sequence ID" value="NZ_JBHFNT010000139.1"/>
</dbReference>
<evidence type="ECO:0000259" key="1">
    <source>
        <dbReference type="Pfam" id="PF01764"/>
    </source>
</evidence>
<dbReference type="EMBL" id="JBHFNT010000139">
    <property type="protein sequence ID" value="MFB2836111.1"/>
    <property type="molecule type" value="Genomic_DNA"/>
</dbReference>
<dbReference type="Pfam" id="PF01764">
    <property type="entry name" value="Lipase_3"/>
    <property type="match status" value="1"/>
</dbReference>
<feature type="domain" description="Fungal lipase-type" evidence="1">
    <location>
        <begin position="199"/>
        <end position="333"/>
    </location>
</feature>
<dbReference type="Gene3D" id="3.40.50.1820">
    <property type="entry name" value="alpha/beta hydrolase"/>
    <property type="match status" value="1"/>
</dbReference>
<dbReference type="InterPro" id="IPR029058">
    <property type="entry name" value="AB_hydrolase_fold"/>
</dbReference>
<proteinExistence type="predicted"/>
<evidence type="ECO:0000313" key="2">
    <source>
        <dbReference type="EMBL" id="MFB2836111.1"/>
    </source>
</evidence>
<dbReference type="InterPro" id="IPR002921">
    <property type="entry name" value="Fungal_lipase-type"/>
</dbReference>
<organism evidence="2 3">
    <name type="scientific">Floridaenema evergladense BLCC-F167</name>
    <dbReference type="NCBI Taxonomy" id="3153639"/>
    <lineage>
        <taxon>Bacteria</taxon>
        <taxon>Bacillati</taxon>
        <taxon>Cyanobacteriota</taxon>
        <taxon>Cyanophyceae</taxon>
        <taxon>Oscillatoriophycideae</taxon>
        <taxon>Aerosakkonematales</taxon>
        <taxon>Aerosakkonemataceae</taxon>
        <taxon>Floridanema</taxon>
        <taxon>Floridanema evergladense</taxon>
    </lineage>
</organism>
<accession>A0ABV4WMF5</accession>
<dbReference type="PANTHER" id="PTHR45856:SF24">
    <property type="entry name" value="FUNGAL LIPASE-LIKE DOMAIN-CONTAINING PROTEIN"/>
    <property type="match status" value="1"/>
</dbReference>
<dbReference type="Proteomes" id="UP001576780">
    <property type="component" value="Unassembled WGS sequence"/>
</dbReference>
<reference evidence="2 3" key="1">
    <citation type="submission" date="2024-09" db="EMBL/GenBank/DDBJ databases">
        <title>Floridaenema gen nov. (Aerosakkonemataceae, Aerosakkonematales ord. nov., Cyanobacteria) from benthic tropical and subtropical fresh waters, with the description of four new species.</title>
        <authorList>
            <person name="Moretto J.A."/>
            <person name="Berthold D.E."/>
            <person name="Lefler F.W."/>
            <person name="Huang I.-S."/>
            <person name="Laughinghouse H. IV."/>
        </authorList>
    </citation>
    <scope>NUCLEOTIDE SEQUENCE [LARGE SCALE GENOMIC DNA]</scope>
    <source>
        <strain evidence="2 3">BLCC-F167</strain>
    </source>
</reference>